<name>A0A6L3T282_9HYPH</name>
<gene>
    <name evidence="3" type="ORF">F6X53_10445</name>
</gene>
<organism evidence="3 4">
    <name type="scientific">Methylobacterium soli</name>
    <dbReference type="NCBI Taxonomy" id="553447"/>
    <lineage>
        <taxon>Bacteria</taxon>
        <taxon>Pseudomonadati</taxon>
        <taxon>Pseudomonadota</taxon>
        <taxon>Alphaproteobacteria</taxon>
        <taxon>Hyphomicrobiales</taxon>
        <taxon>Methylobacteriaceae</taxon>
        <taxon>Methylobacterium</taxon>
    </lineage>
</organism>
<keyword evidence="2" id="KW-0732">Signal</keyword>
<feature type="compositionally biased region" description="Gly residues" evidence="1">
    <location>
        <begin position="82"/>
        <end position="91"/>
    </location>
</feature>
<feature type="signal peptide" evidence="2">
    <location>
        <begin position="1"/>
        <end position="19"/>
    </location>
</feature>
<evidence type="ECO:0000256" key="2">
    <source>
        <dbReference type="SAM" id="SignalP"/>
    </source>
</evidence>
<feature type="compositionally biased region" description="Polar residues" evidence="1">
    <location>
        <begin position="59"/>
        <end position="72"/>
    </location>
</feature>
<feature type="region of interest" description="Disordered" evidence="1">
    <location>
        <begin position="59"/>
        <end position="91"/>
    </location>
</feature>
<dbReference type="OrthoDB" id="8004262at2"/>
<dbReference type="AlphaFoldDB" id="A0A6L3T282"/>
<keyword evidence="4" id="KW-1185">Reference proteome</keyword>
<evidence type="ECO:0000313" key="3">
    <source>
        <dbReference type="EMBL" id="KAB1079236.1"/>
    </source>
</evidence>
<dbReference type="RefSeq" id="WP_150999971.1">
    <property type="nucleotide sequence ID" value="NZ_BPQY01000719.1"/>
</dbReference>
<dbReference type="EMBL" id="VZZK01000009">
    <property type="protein sequence ID" value="KAB1079236.1"/>
    <property type="molecule type" value="Genomic_DNA"/>
</dbReference>
<feature type="chain" id="PRO_5026690847" evidence="2">
    <location>
        <begin position="20"/>
        <end position="91"/>
    </location>
</feature>
<sequence>MTRLLLAGAALLAAAPAFAQAYRPFDPAARSGVVIQRQSNTTGNSGDLIISRGATGADTITTNSAAGGNSSFPERAVPNGSANGGGGGGTR</sequence>
<reference evidence="3 4" key="1">
    <citation type="submission" date="2019-09" db="EMBL/GenBank/DDBJ databases">
        <title>YIM 48816 draft genome.</title>
        <authorList>
            <person name="Jiang L."/>
        </authorList>
    </citation>
    <scope>NUCLEOTIDE SEQUENCE [LARGE SCALE GENOMIC DNA]</scope>
    <source>
        <strain evidence="3 4">YIM 48816</strain>
    </source>
</reference>
<comment type="caution">
    <text evidence="3">The sequence shown here is derived from an EMBL/GenBank/DDBJ whole genome shotgun (WGS) entry which is preliminary data.</text>
</comment>
<evidence type="ECO:0000256" key="1">
    <source>
        <dbReference type="SAM" id="MobiDB-lite"/>
    </source>
</evidence>
<accession>A0A6L3T282</accession>
<dbReference type="Proteomes" id="UP000474159">
    <property type="component" value="Unassembled WGS sequence"/>
</dbReference>
<protein>
    <submittedName>
        <fullName evidence="3">Uncharacterized protein</fullName>
    </submittedName>
</protein>
<proteinExistence type="predicted"/>
<evidence type="ECO:0000313" key="4">
    <source>
        <dbReference type="Proteomes" id="UP000474159"/>
    </source>
</evidence>